<comment type="caution">
    <text evidence="2">The sequence shown here is derived from an EMBL/GenBank/DDBJ whole genome shotgun (WGS) entry which is preliminary data.</text>
</comment>
<keyword evidence="1" id="KW-0812">Transmembrane</keyword>
<feature type="transmembrane region" description="Helical" evidence="1">
    <location>
        <begin position="160"/>
        <end position="184"/>
    </location>
</feature>
<dbReference type="EMBL" id="VYSA01000001">
    <property type="protein sequence ID" value="KAA9110737.1"/>
    <property type="molecule type" value="Genomic_DNA"/>
</dbReference>
<feature type="transmembrane region" description="Helical" evidence="1">
    <location>
        <begin position="77"/>
        <end position="98"/>
    </location>
</feature>
<dbReference type="OrthoDB" id="5121583at2"/>
<feature type="transmembrane region" description="Helical" evidence="1">
    <location>
        <begin position="35"/>
        <end position="57"/>
    </location>
</feature>
<keyword evidence="1" id="KW-1133">Transmembrane helix</keyword>
<dbReference type="AlphaFoldDB" id="A0A5J5J3E0"/>
<sequence>MTATTRSTAIPARLRLIDVITAERIKFFTLRSNPILVSVVGALIALSALPSAIALTVPSSNPGAAVNTVTSVDSLRFVDTVLWMQIVFAVIAVLYATSEYTSGQIKLSLTAVPSRIPVLAAKAIVISVIGFVVGTVAALIAVCVPLLILPFGDIAYDFVLGYALLLSVASGIYLALTGVVALCIGALIRNVVVAIIIPVAVFSIVPSVLESIGNDTITMLTGYLPTVAGRVILTTFENPAGLTAWPGLAVLAGWALVLLALASWALRARDA</sequence>
<evidence type="ECO:0000256" key="1">
    <source>
        <dbReference type="SAM" id="Phobius"/>
    </source>
</evidence>
<reference evidence="3" key="1">
    <citation type="submission" date="2019-09" db="EMBL/GenBank/DDBJ databases">
        <title>Mumia zhuanghuii sp. nov. isolated from the intestinal contents of plateau pika (Ochotona curzoniae) in the Qinghai-Tibet plateau of China.</title>
        <authorList>
            <person name="Tian Z."/>
        </authorList>
    </citation>
    <scope>NUCLEOTIDE SEQUENCE [LARGE SCALE GENOMIC DNA]</scope>
    <source>
        <strain evidence="3">JCM 30598</strain>
    </source>
</reference>
<protein>
    <submittedName>
        <fullName evidence="2">ABC transporter permease subunit</fullName>
    </submittedName>
</protein>
<organism evidence="2 3">
    <name type="scientific">Microbacterium rhizomatis</name>
    <dbReference type="NCBI Taxonomy" id="1631477"/>
    <lineage>
        <taxon>Bacteria</taxon>
        <taxon>Bacillati</taxon>
        <taxon>Actinomycetota</taxon>
        <taxon>Actinomycetes</taxon>
        <taxon>Micrococcales</taxon>
        <taxon>Microbacteriaceae</taxon>
        <taxon>Microbacterium</taxon>
    </lineage>
</organism>
<dbReference type="Pfam" id="PF12730">
    <property type="entry name" value="ABC2_membrane_4"/>
    <property type="match status" value="1"/>
</dbReference>
<keyword evidence="3" id="KW-1185">Reference proteome</keyword>
<evidence type="ECO:0000313" key="3">
    <source>
        <dbReference type="Proteomes" id="UP000325827"/>
    </source>
</evidence>
<keyword evidence="1" id="KW-0472">Membrane</keyword>
<dbReference type="Proteomes" id="UP000325827">
    <property type="component" value="Unassembled WGS sequence"/>
</dbReference>
<proteinExistence type="predicted"/>
<gene>
    <name evidence="2" type="ORF">F6B43_03605</name>
</gene>
<accession>A0A5J5J3E0</accession>
<feature type="transmembrane region" description="Helical" evidence="1">
    <location>
        <begin position="244"/>
        <end position="266"/>
    </location>
</feature>
<dbReference type="RefSeq" id="WP_150447511.1">
    <property type="nucleotide sequence ID" value="NZ_VYSA01000001.1"/>
</dbReference>
<feature type="transmembrane region" description="Helical" evidence="1">
    <location>
        <begin position="119"/>
        <end position="148"/>
    </location>
</feature>
<feature type="transmembrane region" description="Helical" evidence="1">
    <location>
        <begin position="191"/>
        <end position="209"/>
    </location>
</feature>
<evidence type="ECO:0000313" key="2">
    <source>
        <dbReference type="EMBL" id="KAA9110737.1"/>
    </source>
</evidence>
<name>A0A5J5J3E0_9MICO</name>